<feature type="domain" description="Histidine kinase" evidence="10">
    <location>
        <begin position="1409"/>
        <end position="1627"/>
    </location>
</feature>
<evidence type="ECO:0000259" key="11">
    <source>
        <dbReference type="PROSITE" id="PS50110"/>
    </source>
</evidence>
<dbReference type="Gene3D" id="3.30.70.1230">
    <property type="entry name" value="Nucleotide cyclase"/>
    <property type="match status" value="1"/>
</dbReference>
<dbReference type="SUPFAM" id="SSF55874">
    <property type="entry name" value="ATPase domain of HSP90 chaperone/DNA topoisomerase II/histidine kinase"/>
    <property type="match status" value="1"/>
</dbReference>
<accession>A0A8J3H3H4</accession>
<dbReference type="CDD" id="cd07302">
    <property type="entry name" value="CHD"/>
    <property type="match status" value="1"/>
</dbReference>
<dbReference type="PROSITE" id="PS50125">
    <property type="entry name" value="GUANYLATE_CYCLASE_2"/>
    <property type="match status" value="1"/>
</dbReference>
<dbReference type="InterPro" id="IPR027417">
    <property type="entry name" value="P-loop_NTPase"/>
</dbReference>
<evidence type="ECO:0000256" key="1">
    <source>
        <dbReference type="ARBA" id="ARBA00000085"/>
    </source>
</evidence>
<keyword evidence="6" id="KW-0418">Kinase</keyword>
<keyword evidence="4 8" id="KW-0597">Phosphoprotein</keyword>
<dbReference type="CDD" id="cd17574">
    <property type="entry name" value="REC_OmpR"/>
    <property type="match status" value="1"/>
</dbReference>
<dbReference type="InterPro" id="IPR053159">
    <property type="entry name" value="Hybrid_Histidine_Kinase"/>
</dbReference>
<dbReference type="InterPro" id="IPR003594">
    <property type="entry name" value="HATPase_dom"/>
</dbReference>
<dbReference type="InterPro" id="IPR003661">
    <property type="entry name" value="HisK_dim/P_dom"/>
</dbReference>
<dbReference type="GO" id="GO:0009190">
    <property type="term" value="P:cyclic nucleotide biosynthetic process"/>
    <property type="evidence" value="ECO:0007669"/>
    <property type="project" value="InterPro"/>
</dbReference>
<dbReference type="EMBL" id="BNCJ01000033">
    <property type="protein sequence ID" value="GHF72968.1"/>
    <property type="molecule type" value="Genomic_DNA"/>
</dbReference>
<dbReference type="SMART" id="SM00065">
    <property type="entry name" value="GAF"/>
    <property type="match status" value="1"/>
</dbReference>
<dbReference type="InterPro" id="IPR003018">
    <property type="entry name" value="GAF"/>
</dbReference>
<dbReference type="InterPro" id="IPR029016">
    <property type="entry name" value="GAF-like_dom_sf"/>
</dbReference>
<evidence type="ECO:0000313" key="13">
    <source>
        <dbReference type="EMBL" id="GHF72968.1"/>
    </source>
</evidence>
<keyword evidence="14" id="KW-1185">Reference proteome</keyword>
<dbReference type="PANTHER" id="PTHR43642:SF1">
    <property type="entry name" value="HYBRID SIGNAL TRANSDUCTION HISTIDINE KINASE G"/>
    <property type="match status" value="1"/>
</dbReference>
<dbReference type="SMART" id="SM00388">
    <property type="entry name" value="HisKA"/>
    <property type="match status" value="1"/>
</dbReference>
<dbReference type="SUPFAM" id="SSF47384">
    <property type="entry name" value="Homodimeric domain of signal transducing histidine kinase"/>
    <property type="match status" value="1"/>
</dbReference>
<protein>
    <recommendedName>
        <fullName evidence="3">histidine kinase</fullName>
        <ecNumber evidence="3">2.7.13.3</ecNumber>
    </recommendedName>
</protein>
<evidence type="ECO:0000313" key="14">
    <source>
        <dbReference type="Proteomes" id="UP000626220"/>
    </source>
</evidence>
<dbReference type="SUPFAM" id="SSF55781">
    <property type="entry name" value="GAF domain-like"/>
    <property type="match status" value="1"/>
</dbReference>
<sequence>MEEPPGAPLATMIERGGFNLGLFLTLATQMAEALQALHGRQIAHGHLSPAAIFVQPTTRAVRIALHPECLFQAAARPSGIEGRDLAAIAYCAPEQSGRTSETADLRADLYALGVIFYEMLAGIAPFRAIDELELVHRHLAVPPQPLADLRPDLPHMVVAIVHKLLEKSPSNRYQSAYGLLSDLRLCKEAERRDGTVSDFPLGARDALSTFVIPDRLYGRDTERRVLEEALSNVRAGGVEVVLLGGRSGTGKSALAAELRDMAGPGARPQFVSGKYEEVQQLPYLALLEALREFVMRKVVQGGAGQQRYRDRLVERLGDNLAIVAEFLPELKHLVENIPPDTARDPLERNQRFRIAMQGFFEVMAEADAPVILFLDDLQWADAASIALIEDVFLTARLSSLMVIAAYRDNAGGAVERVKLFSDALVASGVTPRNITVRSLGVEDTTQMIADAMHLGDRSQISELARIVHAKTQGNAFYLRKMLNALYQEGAIRFDIDAETWRWALDEVTRRVVDTDVALLMTERIERLSPQAQHTLRCAACFGTNFTASSLQIVSDLSVQEIERNLKEAGDEGFVLRLGGSDGSLHAFSHDMVRDAAYRATPEPERARLHYRIGAFLAEDIANPATDDRLFSALDQILLGIDLLKEPPVGRRLVQFALAAVTRTKSVAAYENALRYLRAVESLPVSLGGADWETEPEITARLRLETMEVLFFISGFEVAEPYFRELLENLPSARTKAHVFQVLVTLFTFRSEYERALEFGIEGLKLLGVNLSPPLAPKIMAQLARTQIEVRRQDVFDFSSLPAMRNEESEQLIEMLMIVATPAFLQNKDLFVLISLRMFRVTLRDGMTSAGLFSVQTYAIVNYLAFKAVDRAFRIGTNLFPLLEARNISAQVRGRLYYTYSVVIAWHFRRYEDLHDLLREGIKHSWTAADLEYVGYFYYGMLKYSWVGCASLGTLVGELDEFERYQKRLNHEVLNNITAIYRRAVERLTQPGDGHRWSEADRKLDQTMRGEASVGSFLTAELLLTHIYSDWSVVRQLYERLWKEQSFTTLGPEFVDFHLLSGLCLTRPPPNTLQLARLTRRRRLRKHLAALKRLADHFPVNHQFQYTLLQAEVARGAGRTDKALTLFGEAIRKAEDTQTWSYVGIACECAARAAEQSGDTGRRDGFLERAVTAYAKWGATRKVAALEAEWPEVFNRQGRAASPVAGEGLDLATIIKTSQAILEITDLDTMLQHLLEIAMENAGADVGKLYLMRDEALQLVAEASITRRDLRVKLLEKGLTLDRLPSDEYPRELISRVAVSHEALILGDAVRGRGFEDDTYVRARAPQSLMCLPIVSSGSLKGVLQLENTLSRGVFTAGREEVLTTIMSLAAISLTNALLYARQEETLEIETRARQELTRVNKLKDEFLANTSHELRTPLNGIIGLADSMIGGANGPLAPAAMNTLGLIVSSGRRLSNLVNDILDFSRLKDGEIELQLKPVDLHTIVSLVFALIELRATGSGVKLVNDIPRNAPSVLADEARLQQILLNLVDNGVKFGAGGEVRVSLEVEGERARVTVADQGDGIPAEAQEVIFQSFEQADASIQRTYGGMGLGLAITRSLVELHGGTISVASELGQGARFTFDLQITRAAASRLNDRIVAQVEHSREFQGSVPPIGEVAEEPAMFHSGPSSADVDGGQNAAAGEAAYKVLVVDDDPVNLQVLKNYMRLEGFEVVLASDGENALRLVSDGYEADIVLLDVMMPRMSGYEVCARLRETYPAARLPIVMLTAKNRVEDLQAGFNVGATDYLTKPFSRQELSARMHSHIELTRVSTAYERFVPVEFLDFLKRDSIVDIHLGDNVERQMTVMFTDIRGYTSIAEQASPAESFQFLATYFARIGPIIQESGGVVNNYLGDGVMALFPGDPGDAVKAAIGIQRELRRLNIDRAALGKSPISTGIGLHCGDLVMGILGDKYRLNGNVVSDTVNVAARLETLTSQCGIGVAASAAVVSRLDREHKQFCRRLTKVQVVGKSSAIDVFELFAGADAAEIRMKQSSRAEFEAAGKQFLRSQFARARAEFAEIHQKNPNDEAARWMADRAAVLERHGVPEGWSGADILSRK</sequence>
<feature type="modified residue" description="4-aspartylphosphate" evidence="8">
    <location>
        <position position="1737"/>
    </location>
</feature>
<feature type="domain" description="Protein kinase" evidence="9">
    <location>
        <begin position="1"/>
        <end position="185"/>
    </location>
</feature>
<evidence type="ECO:0000259" key="10">
    <source>
        <dbReference type="PROSITE" id="PS50109"/>
    </source>
</evidence>
<evidence type="ECO:0000256" key="4">
    <source>
        <dbReference type="ARBA" id="ARBA00022553"/>
    </source>
</evidence>
<dbReference type="InterPro" id="IPR036097">
    <property type="entry name" value="HisK_dim/P_sf"/>
</dbReference>
<evidence type="ECO:0000256" key="8">
    <source>
        <dbReference type="PROSITE-ProRule" id="PRU00169"/>
    </source>
</evidence>
<comment type="catalytic activity">
    <reaction evidence="1">
        <text>ATP + protein L-histidine = ADP + protein N-phospho-L-histidine.</text>
        <dbReference type="EC" id="2.7.13.3"/>
    </reaction>
</comment>
<dbReference type="Gene3D" id="3.40.50.2300">
    <property type="match status" value="1"/>
</dbReference>
<dbReference type="InterPro" id="IPR011006">
    <property type="entry name" value="CheY-like_superfamily"/>
</dbReference>
<name>A0A8J3H3H4_9RHOB</name>
<dbReference type="SUPFAM" id="SSF52172">
    <property type="entry name" value="CheY-like"/>
    <property type="match status" value="1"/>
</dbReference>
<dbReference type="SMART" id="SM00387">
    <property type="entry name" value="HATPase_c"/>
    <property type="match status" value="1"/>
</dbReference>
<dbReference type="PROSITE" id="PS50109">
    <property type="entry name" value="HIS_KIN"/>
    <property type="match status" value="1"/>
</dbReference>
<dbReference type="InterPro" id="IPR000719">
    <property type="entry name" value="Prot_kinase_dom"/>
</dbReference>
<dbReference type="GO" id="GO:0004016">
    <property type="term" value="F:adenylate cyclase activity"/>
    <property type="evidence" value="ECO:0007669"/>
    <property type="project" value="UniProtKB-ARBA"/>
</dbReference>
<dbReference type="Pfam" id="PF13191">
    <property type="entry name" value="AAA_16"/>
    <property type="match status" value="1"/>
</dbReference>
<reference evidence="13" key="1">
    <citation type="journal article" date="2014" name="Int. J. Syst. Evol. Microbiol.">
        <title>Complete genome sequence of Corynebacterium casei LMG S-19264T (=DSM 44701T), isolated from a smear-ripened cheese.</title>
        <authorList>
            <consortium name="US DOE Joint Genome Institute (JGI-PGF)"/>
            <person name="Walter F."/>
            <person name="Albersmeier A."/>
            <person name="Kalinowski J."/>
            <person name="Ruckert C."/>
        </authorList>
    </citation>
    <scope>NUCLEOTIDE SEQUENCE</scope>
    <source>
        <strain evidence="13">KCTC 42650</strain>
    </source>
</reference>
<dbReference type="SUPFAM" id="SSF56112">
    <property type="entry name" value="Protein kinase-like (PK-like)"/>
    <property type="match status" value="1"/>
</dbReference>
<dbReference type="InterPro" id="IPR005467">
    <property type="entry name" value="His_kinase_dom"/>
</dbReference>
<dbReference type="Pfam" id="PF00069">
    <property type="entry name" value="Pkinase"/>
    <property type="match status" value="1"/>
</dbReference>
<dbReference type="Pfam" id="PF00072">
    <property type="entry name" value="Response_reg"/>
    <property type="match status" value="1"/>
</dbReference>
<keyword evidence="5" id="KW-0808">Transferase</keyword>
<dbReference type="Gene3D" id="1.10.8.60">
    <property type="match status" value="1"/>
</dbReference>
<evidence type="ECO:0000259" key="9">
    <source>
        <dbReference type="PROSITE" id="PS50011"/>
    </source>
</evidence>
<dbReference type="Pfam" id="PF02518">
    <property type="entry name" value="HATPase_c"/>
    <property type="match status" value="1"/>
</dbReference>
<dbReference type="PROSITE" id="PS50011">
    <property type="entry name" value="PROTEIN_KINASE_DOM"/>
    <property type="match status" value="1"/>
</dbReference>
<dbReference type="SMART" id="SM00044">
    <property type="entry name" value="CYCc"/>
    <property type="match status" value="1"/>
</dbReference>
<feature type="domain" description="Response regulatory" evidence="11">
    <location>
        <begin position="1687"/>
        <end position="1804"/>
    </location>
</feature>
<dbReference type="GO" id="GO:0016020">
    <property type="term" value="C:membrane"/>
    <property type="evidence" value="ECO:0007669"/>
    <property type="project" value="UniProtKB-SubCell"/>
</dbReference>
<dbReference type="GO" id="GO:0000155">
    <property type="term" value="F:phosphorelay sensor kinase activity"/>
    <property type="evidence" value="ECO:0007669"/>
    <property type="project" value="InterPro"/>
</dbReference>
<evidence type="ECO:0000256" key="5">
    <source>
        <dbReference type="ARBA" id="ARBA00022679"/>
    </source>
</evidence>
<evidence type="ECO:0000256" key="3">
    <source>
        <dbReference type="ARBA" id="ARBA00012438"/>
    </source>
</evidence>
<comment type="subcellular location">
    <subcellularLocation>
        <location evidence="2">Membrane</location>
        <topology evidence="2">Single-pass membrane protein</topology>
    </subcellularLocation>
</comment>
<evidence type="ECO:0000259" key="12">
    <source>
        <dbReference type="PROSITE" id="PS50125"/>
    </source>
</evidence>
<dbReference type="InterPro" id="IPR036890">
    <property type="entry name" value="HATPase_C_sf"/>
</dbReference>
<dbReference type="Pfam" id="PF01590">
    <property type="entry name" value="GAF"/>
    <property type="match status" value="1"/>
</dbReference>
<dbReference type="InterPro" id="IPR041664">
    <property type="entry name" value="AAA_16"/>
</dbReference>
<feature type="domain" description="Guanylate cyclase" evidence="12">
    <location>
        <begin position="1844"/>
        <end position="1970"/>
    </location>
</feature>
<dbReference type="Gene3D" id="1.10.510.10">
    <property type="entry name" value="Transferase(Phosphotransferase) domain 1"/>
    <property type="match status" value="1"/>
</dbReference>
<reference evidence="13" key="2">
    <citation type="submission" date="2020-09" db="EMBL/GenBank/DDBJ databases">
        <authorList>
            <person name="Sun Q."/>
            <person name="Kim S."/>
        </authorList>
    </citation>
    <scope>NUCLEOTIDE SEQUENCE</scope>
    <source>
        <strain evidence="13">KCTC 42650</strain>
    </source>
</reference>
<dbReference type="PROSITE" id="PS50110">
    <property type="entry name" value="RESPONSE_REGULATORY"/>
    <property type="match status" value="1"/>
</dbReference>
<dbReference type="SUPFAM" id="SSF52540">
    <property type="entry name" value="P-loop containing nucleoside triphosphate hydrolases"/>
    <property type="match status" value="1"/>
</dbReference>
<dbReference type="SMART" id="SM00220">
    <property type="entry name" value="S_TKc"/>
    <property type="match status" value="1"/>
</dbReference>
<dbReference type="Gene3D" id="3.30.565.10">
    <property type="entry name" value="Histidine kinase-like ATPase, C-terminal domain"/>
    <property type="match status" value="1"/>
</dbReference>
<dbReference type="CDD" id="cd16922">
    <property type="entry name" value="HATPase_EvgS-ArcB-TorS-like"/>
    <property type="match status" value="1"/>
</dbReference>
<dbReference type="SUPFAM" id="SSF55073">
    <property type="entry name" value="Nucleotide cyclase"/>
    <property type="match status" value="1"/>
</dbReference>
<dbReference type="EC" id="2.7.13.3" evidence="3"/>
<dbReference type="PRINTS" id="PR00344">
    <property type="entry name" value="BCTRLSENSOR"/>
</dbReference>
<dbReference type="InterPro" id="IPR029787">
    <property type="entry name" value="Nucleotide_cyclase"/>
</dbReference>
<dbReference type="Pfam" id="PF00512">
    <property type="entry name" value="HisKA"/>
    <property type="match status" value="1"/>
</dbReference>
<comment type="caution">
    <text evidence="13">The sequence shown here is derived from an EMBL/GenBank/DDBJ whole genome shotgun (WGS) entry which is preliminary data.</text>
</comment>
<dbReference type="Proteomes" id="UP000626220">
    <property type="component" value="Unassembled WGS sequence"/>
</dbReference>
<dbReference type="SMART" id="SM00448">
    <property type="entry name" value="REC"/>
    <property type="match status" value="1"/>
</dbReference>
<dbReference type="Gene3D" id="3.40.50.300">
    <property type="entry name" value="P-loop containing nucleotide triphosphate hydrolases"/>
    <property type="match status" value="1"/>
</dbReference>
<dbReference type="InterPro" id="IPR001789">
    <property type="entry name" value="Sig_transdc_resp-reg_receiver"/>
</dbReference>
<organism evidence="13 14">
    <name type="scientific">Seohaeicola zhoushanensis</name>
    <dbReference type="NCBI Taxonomy" id="1569283"/>
    <lineage>
        <taxon>Bacteria</taxon>
        <taxon>Pseudomonadati</taxon>
        <taxon>Pseudomonadota</taxon>
        <taxon>Alphaproteobacteria</taxon>
        <taxon>Rhodobacterales</taxon>
        <taxon>Roseobacteraceae</taxon>
        <taxon>Seohaeicola</taxon>
    </lineage>
</organism>
<evidence type="ECO:0000256" key="6">
    <source>
        <dbReference type="ARBA" id="ARBA00022777"/>
    </source>
</evidence>
<dbReference type="PANTHER" id="PTHR43642">
    <property type="entry name" value="HYBRID SIGNAL TRANSDUCTION HISTIDINE KINASE G"/>
    <property type="match status" value="1"/>
</dbReference>
<dbReference type="GO" id="GO:0005524">
    <property type="term" value="F:ATP binding"/>
    <property type="evidence" value="ECO:0007669"/>
    <property type="project" value="InterPro"/>
</dbReference>
<dbReference type="InterPro" id="IPR001054">
    <property type="entry name" value="A/G_cyclase"/>
</dbReference>
<dbReference type="Gene3D" id="3.30.450.40">
    <property type="match status" value="1"/>
</dbReference>
<dbReference type="Pfam" id="PF00211">
    <property type="entry name" value="Guanylate_cyc"/>
    <property type="match status" value="1"/>
</dbReference>
<dbReference type="CDD" id="cd00082">
    <property type="entry name" value="HisKA"/>
    <property type="match status" value="1"/>
</dbReference>
<keyword evidence="7" id="KW-0902">Two-component regulatory system</keyword>
<proteinExistence type="predicted"/>
<evidence type="ECO:0000256" key="2">
    <source>
        <dbReference type="ARBA" id="ARBA00004167"/>
    </source>
</evidence>
<dbReference type="FunFam" id="3.30.565.10:FF:000010">
    <property type="entry name" value="Sensor histidine kinase RcsC"/>
    <property type="match status" value="1"/>
</dbReference>
<gene>
    <name evidence="13" type="ORF">GCM10017056_49790</name>
</gene>
<dbReference type="InterPro" id="IPR004358">
    <property type="entry name" value="Sig_transdc_His_kin-like_C"/>
</dbReference>
<dbReference type="InterPro" id="IPR011009">
    <property type="entry name" value="Kinase-like_dom_sf"/>
</dbReference>
<evidence type="ECO:0000256" key="7">
    <source>
        <dbReference type="ARBA" id="ARBA00023012"/>
    </source>
</evidence>
<dbReference type="Gene3D" id="1.10.287.130">
    <property type="match status" value="1"/>
</dbReference>